<dbReference type="Pfam" id="PF13560">
    <property type="entry name" value="HTH_31"/>
    <property type="match status" value="1"/>
</dbReference>
<dbReference type="AlphaFoldDB" id="A0AB39L4L0"/>
<evidence type="ECO:0000256" key="1">
    <source>
        <dbReference type="SAM" id="MobiDB-lite"/>
    </source>
</evidence>
<dbReference type="PROSITE" id="PS50943">
    <property type="entry name" value="HTH_CROC1"/>
    <property type="match status" value="1"/>
</dbReference>
<dbReference type="Gene3D" id="1.10.260.40">
    <property type="entry name" value="lambda repressor-like DNA-binding domains"/>
    <property type="match status" value="1"/>
</dbReference>
<reference evidence="3" key="1">
    <citation type="submission" date="2024-07" db="EMBL/GenBank/DDBJ databases">
        <authorList>
            <person name="fu j."/>
        </authorList>
    </citation>
    <scope>NUCLEOTIDE SEQUENCE</scope>
    <source>
        <strain evidence="3">P10A9</strain>
    </source>
</reference>
<proteinExistence type="predicted"/>
<dbReference type="InterPro" id="IPR027417">
    <property type="entry name" value="P-loop_NTPase"/>
</dbReference>
<dbReference type="InterPro" id="IPR011990">
    <property type="entry name" value="TPR-like_helical_dom_sf"/>
</dbReference>
<dbReference type="InterPro" id="IPR010982">
    <property type="entry name" value="Lambda_DNA-bd_dom_sf"/>
</dbReference>
<protein>
    <submittedName>
        <fullName evidence="3">Helix-turn-helix domain-containing protein</fullName>
    </submittedName>
</protein>
<evidence type="ECO:0000313" key="3">
    <source>
        <dbReference type="EMBL" id="XDP45771.1"/>
    </source>
</evidence>
<dbReference type="KEGG" id="spue:AB5L97_01750"/>
<organism evidence="3">
    <name type="scientific">Sinomonas puerhi</name>
    <dbReference type="NCBI Taxonomy" id="3238584"/>
    <lineage>
        <taxon>Bacteria</taxon>
        <taxon>Bacillati</taxon>
        <taxon>Actinomycetota</taxon>
        <taxon>Actinomycetes</taxon>
        <taxon>Micrococcales</taxon>
        <taxon>Micrococcaceae</taxon>
        <taxon>Sinomonas</taxon>
    </lineage>
</organism>
<gene>
    <name evidence="3" type="ORF">AB5L97_01750</name>
</gene>
<feature type="compositionally biased region" description="Low complexity" evidence="1">
    <location>
        <begin position="587"/>
        <end position="599"/>
    </location>
</feature>
<name>A0AB39L4L0_9MICC</name>
<feature type="domain" description="HTH cro/C1-type" evidence="2">
    <location>
        <begin position="11"/>
        <end position="65"/>
    </location>
</feature>
<accession>A0AB39L4L0</accession>
<feature type="region of interest" description="Disordered" evidence="1">
    <location>
        <begin position="579"/>
        <end position="603"/>
    </location>
</feature>
<dbReference type="SMART" id="SM00530">
    <property type="entry name" value="HTH_XRE"/>
    <property type="match status" value="1"/>
</dbReference>
<dbReference type="EMBL" id="CP163302">
    <property type="protein sequence ID" value="XDP45771.1"/>
    <property type="molecule type" value="Genomic_DNA"/>
</dbReference>
<dbReference type="SUPFAM" id="SSF47413">
    <property type="entry name" value="lambda repressor-like DNA-binding domains"/>
    <property type="match status" value="1"/>
</dbReference>
<dbReference type="RefSeq" id="WP_369046225.1">
    <property type="nucleotide sequence ID" value="NZ_CP163302.1"/>
</dbReference>
<sequence length="782" mass="81637">MAADTGLGSELRRLRTAAGLTQEGLAERAGLSIRAVSDTERGLRTRLYPDTTARLADALGLAGAVRERFASVARGRSARGVLGPLPAPRTALVGRGRELEALTALLAGPGLVTVTGTGGVGKTRLALAAAGEAAASFADGIAFVQLASCHDAESAGLAIATALGANAAHGSTADVVCTAIGARRLLIVCDTFEVVPQAAPLVAEALARCANLTVLATSRSSLRLGGERLCPLGPLDAAAAALLFADRAVAARPGVDLARSGALVSDICERVQRVPLALELAAARVAHLGLADLRDRLGSQLGVLTGGSVDDDARHRTLESTVAWSYGLLDGAARAALARLALFDGWTLAAAGALLSEDPLPEVTTLVDQSLVAAPDPSDPHGRYTMLDSVREFGLARLADEGIERTVRDQHAAWFLAAAESSAGAMRRAGQRDVHEDMAADLGNLRIAFRWLEDSGRGEKALRLAAALWMFWLWHGGFAEGRAWIRSALAAAHDADPSLRASAHWGAGWLAYLQGDYPEARIHASSLARLAAASGSTSERRNALTLTGMVALADRRLDDAARLLGEALAAAHVLAADPPASEEGRAAGRPADGRPAADGQPAADGLARHRHIAWLVAISTLNDGVGLTHTGGLPEASQRFAEARDRFAALGDETYRARALRHLAAVQVLAGEVAPARRLLEESLRTVHEAEDRFGLAETLSALAHLAAVGHEARRAGVLEARAAVVRRSLGVVQHPFDAILTELHLGPLRESAEYQAGWAEGNAPDVAGEEGLDWPEVLTWP</sequence>
<evidence type="ECO:0000259" key="2">
    <source>
        <dbReference type="PROSITE" id="PS50943"/>
    </source>
</evidence>
<dbReference type="PANTHER" id="PTHR47691">
    <property type="entry name" value="REGULATOR-RELATED"/>
    <property type="match status" value="1"/>
</dbReference>
<dbReference type="SUPFAM" id="SSF52540">
    <property type="entry name" value="P-loop containing nucleoside triphosphate hydrolases"/>
    <property type="match status" value="1"/>
</dbReference>
<dbReference type="Gene3D" id="1.25.40.10">
    <property type="entry name" value="Tetratricopeptide repeat domain"/>
    <property type="match status" value="2"/>
</dbReference>
<dbReference type="PANTHER" id="PTHR47691:SF3">
    <property type="entry name" value="HTH-TYPE TRANSCRIPTIONAL REGULATOR RV0890C-RELATED"/>
    <property type="match status" value="1"/>
</dbReference>
<dbReference type="GO" id="GO:0003677">
    <property type="term" value="F:DNA binding"/>
    <property type="evidence" value="ECO:0007669"/>
    <property type="project" value="InterPro"/>
</dbReference>
<dbReference type="InterPro" id="IPR001387">
    <property type="entry name" value="Cro/C1-type_HTH"/>
</dbReference>
<dbReference type="Gene3D" id="3.40.50.300">
    <property type="entry name" value="P-loop containing nucleotide triphosphate hydrolases"/>
    <property type="match status" value="1"/>
</dbReference>
<dbReference type="CDD" id="cd00093">
    <property type="entry name" value="HTH_XRE"/>
    <property type="match status" value="1"/>
</dbReference>